<dbReference type="EMBL" id="JACDUR010000001">
    <property type="protein sequence ID" value="MBA2889123.1"/>
    <property type="molecule type" value="Genomic_DNA"/>
</dbReference>
<dbReference type="AlphaFoldDB" id="A0A7W0CDF3"/>
<organism evidence="3 4">
    <name type="scientific">Nonomuraea soli</name>
    <dbReference type="NCBI Taxonomy" id="1032476"/>
    <lineage>
        <taxon>Bacteria</taxon>
        <taxon>Bacillati</taxon>
        <taxon>Actinomycetota</taxon>
        <taxon>Actinomycetes</taxon>
        <taxon>Streptosporangiales</taxon>
        <taxon>Streptosporangiaceae</taxon>
        <taxon>Nonomuraea</taxon>
    </lineage>
</organism>
<feature type="region of interest" description="Disordered" evidence="1">
    <location>
        <begin position="339"/>
        <end position="366"/>
    </location>
</feature>
<evidence type="ECO:0000313" key="3">
    <source>
        <dbReference type="EMBL" id="MBA2889123.1"/>
    </source>
</evidence>
<accession>A0A7W0CDF3</accession>
<name>A0A7W0CDF3_9ACTN</name>
<gene>
    <name evidence="3" type="ORF">HNR30_000458</name>
</gene>
<feature type="transmembrane region" description="Helical" evidence="2">
    <location>
        <begin position="39"/>
        <end position="61"/>
    </location>
</feature>
<sequence>MDEEIRFFADNRPGAPPYPDEARARVRQRLESRGRRPRFLQPALAAFALTIALVAGVTVLLSGGRDGDDGVAVTALPELDPRPGQFVLIEARHSYTDEQGRATVYHTRAWQPVEPSHGTGVVESTGADRPAWTPPQEVAFGRTECPPILEIARVDYQYLAGLPVDAAGMREWLERRMAGNGAEVDFWELESFLQVTYLPQAQRRALVEAIRTLPGVRVTENVTDADGRTGLALGFVTEGVGVSGGGTIRVTEQLIFDPATAAFLGVRNEGQGTRASARVALSLVDAPAAVRDGGCLVAPPPIPVTAPTEMGNMWMTPQPSPSTTVPDEEQPELEIRSTLTPEPVESVLPTPIPESDTVTFTPVPTP</sequence>
<evidence type="ECO:0000256" key="2">
    <source>
        <dbReference type="SAM" id="Phobius"/>
    </source>
</evidence>
<comment type="caution">
    <text evidence="3">The sequence shown here is derived from an EMBL/GenBank/DDBJ whole genome shotgun (WGS) entry which is preliminary data.</text>
</comment>
<feature type="compositionally biased region" description="Polar residues" evidence="1">
    <location>
        <begin position="356"/>
        <end position="366"/>
    </location>
</feature>
<protein>
    <recommendedName>
        <fullName evidence="5">CU044_5270 family protein</fullName>
    </recommendedName>
</protein>
<keyword evidence="2" id="KW-0472">Membrane</keyword>
<dbReference type="InterPro" id="IPR047789">
    <property type="entry name" value="CU044_5270-like"/>
</dbReference>
<proteinExistence type="predicted"/>
<keyword evidence="4" id="KW-1185">Reference proteome</keyword>
<evidence type="ECO:0008006" key="5">
    <source>
        <dbReference type="Google" id="ProtNLM"/>
    </source>
</evidence>
<evidence type="ECO:0000256" key="1">
    <source>
        <dbReference type="SAM" id="MobiDB-lite"/>
    </source>
</evidence>
<dbReference type="NCBIfam" id="NF038083">
    <property type="entry name" value="CU044_5270_fam"/>
    <property type="match status" value="1"/>
</dbReference>
<keyword evidence="2" id="KW-0812">Transmembrane</keyword>
<evidence type="ECO:0000313" key="4">
    <source>
        <dbReference type="Proteomes" id="UP000530928"/>
    </source>
</evidence>
<keyword evidence="2" id="KW-1133">Transmembrane helix</keyword>
<reference evidence="3 4" key="1">
    <citation type="submission" date="2020-07" db="EMBL/GenBank/DDBJ databases">
        <title>Genomic Encyclopedia of Type Strains, Phase IV (KMG-IV): sequencing the most valuable type-strain genomes for metagenomic binning, comparative biology and taxonomic classification.</title>
        <authorList>
            <person name="Goeker M."/>
        </authorList>
    </citation>
    <scope>NUCLEOTIDE SEQUENCE [LARGE SCALE GENOMIC DNA]</scope>
    <source>
        <strain evidence="3 4">DSM 45533</strain>
    </source>
</reference>
<dbReference type="Proteomes" id="UP000530928">
    <property type="component" value="Unassembled WGS sequence"/>
</dbReference>
<dbReference type="RefSeq" id="WP_181607947.1">
    <property type="nucleotide sequence ID" value="NZ_BAABAM010000001.1"/>
</dbReference>